<sequence>MSSSTQSLRMMRVPELLKSYYNVTNRVHLGLKPWANDLRAAGVNLLNIRLGLHSQNKHRIRQIFGSACYLTMTITQHVFSCAHFLQINEVLTARNGQVRYSGIGIMWTMFNSYRTRLLTITSIMFCANSFLDLVERDQDMFITFTVARRVRSTVEIFCSAPCYIDRHVHDLRGCTGTSNDVENRSHIKPVSAMQSWSDKVPLSSSPFFTSGPQ</sequence>
<reference evidence="2" key="1">
    <citation type="journal article" date="2018" name="Nat. Microbiol.">
        <title>Leveraging single-cell genomics to expand the fungal tree of life.</title>
        <authorList>
            <person name="Ahrendt S.R."/>
            <person name="Quandt C.A."/>
            <person name="Ciobanu D."/>
            <person name="Clum A."/>
            <person name="Salamov A."/>
            <person name="Andreopoulos B."/>
            <person name="Cheng J.F."/>
            <person name="Woyke T."/>
            <person name="Pelin A."/>
            <person name="Henrissat B."/>
            <person name="Reynolds N.K."/>
            <person name="Benny G.L."/>
            <person name="Smith M.E."/>
            <person name="James T.Y."/>
            <person name="Grigoriev I.V."/>
        </authorList>
    </citation>
    <scope>NUCLEOTIDE SEQUENCE [LARGE SCALE GENOMIC DNA]</scope>
    <source>
        <strain evidence="2">CSF55</strain>
    </source>
</reference>
<dbReference type="AlphaFoldDB" id="A0A4P9YL85"/>
<protein>
    <submittedName>
        <fullName evidence="1">Uncharacterized protein</fullName>
    </submittedName>
</protein>
<organism evidence="1 2">
    <name type="scientific">Rozella allomycis (strain CSF55)</name>
    <dbReference type="NCBI Taxonomy" id="988480"/>
    <lineage>
        <taxon>Eukaryota</taxon>
        <taxon>Fungi</taxon>
        <taxon>Fungi incertae sedis</taxon>
        <taxon>Cryptomycota</taxon>
        <taxon>Cryptomycota incertae sedis</taxon>
        <taxon>Rozella</taxon>
    </lineage>
</organism>
<accession>A0A4P9YL85</accession>
<gene>
    <name evidence="1" type="ORF">ROZALSC1DRAFT_21571</name>
</gene>
<name>A0A4P9YL85_ROZAC</name>
<evidence type="ECO:0000313" key="1">
    <source>
        <dbReference type="EMBL" id="RKP20238.1"/>
    </source>
</evidence>
<dbReference type="Proteomes" id="UP000281549">
    <property type="component" value="Unassembled WGS sequence"/>
</dbReference>
<evidence type="ECO:0000313" key="2">
    <source>
        <dbReference type="Proteomes" id="UP000281549"/>
    </source>
</evidence>
<dbReference type="EMBL" id="ML005093">
    <property type="protein sequence ID" value="RKP20238.1"/>
    <property type="molecule type" value="Genomic_DNA"/>
</dbReference>
<proteinExistence type="predicted"/>